<protein>
    <recommendedName>
        <fullName evidence="6">ABC transporter domain-containing protein</fullName>
    </recommendedName>
</protein>
<feature type="domain" description="ABC transporter" evidence="6">
    <location>
        <begin position="29"/>
        <end position="251"/>
    </location>
</feature>
<sequence length="477" mass="52386">MLAIELDHVTKIYRRHGHSRRFATLKSALLTGGLAKGLRAEESFRALNDVSLSVPKGASYGVVGRNGSGKSTLLKLVAGIVKPTSGAVHVGGRVSALIELGAGFHPEISGRENVFINGIMLGLTRREIARRFDEIVEFAELEEFIDAPVKTYSSGMYMRLGFAVAIHVDPEILLVDEVLAVGDEGFSLKCLDKFSEFKRRGKTILLVTHGLSMVERFCDEAVWIEAGQSRTTGDPKRVVQMYLADVEQAEDELLAAEDAKVQQAPVITSREISTEELPEPASGPESANENNTTPPADMFSADEGRWGSGTVRINTVTLEGDHGPAHVFHSGDRMTIRLQVTTDREVDDFAFGISIFSTDGVCCYGTNTDIEKMRSKSLEGEAEVSFVIERLSLVEGTYKLDVAAHKRDGFSYDYHRLLYTFRVKSRTKDVGIYRPPHTWRFSGNVRFESESDRSMVARDALGPADKGPGSSEDTNGN</sequence>
<keyword evidence="4" id="KW-0067">ATP-binding</keyword>
<dbReference type="InterPro" id="IPR050683">
    <property type="entry name" value="Bact_Polysacc_Export_ATP-bd"/>
</dbReference>
<feature type="region of interest" description="Disordered" evidence="5">
    <location>
        <begin position="449"/>
        <end position="477"/>
    </location>
</feature>
<dbReference type="Gene3D" id="2.70.50.60">
    <property type="entry name" value="abc- transporter (atp binding component) like domain"/>
    <property type="match status" value="1"/>
</dbReference>
<evidence type="ECO:0000256" key="3">
    <source>
        <dbReference type="ARBA" id="ARBA00022741"/>
    </source>
</evidence>
<organism evidence="7">
    <name type="scientific">marine metagenome</name>
    <dbReference type="NCBI Taxonomy" id="408172"/>
    <lineage>
        <taxon>unclassified sequences</taxon>
        <taxon>metagenomes</taxon>
        <taxon>ecological metagenomes</taxon>
    </lineage>
</organism>
<dbReference type="Pfam" id="PF00005">
    <property type="entry name" value="ABC_tran"/>
    <property type="match status" value="1"/>
</dbReference>
<evidence type="ECO:0000256" key="1">
    <source>
        <dbReference type="ARBA" id="ARBA00005417"/>
    </source>
</evidence>
<feature type="region of interest" description="Disordered" evidence="5">
    <location>
        <begin position="268"/>
        <end position="304"/>
    </location>
</feature>
<dbReference type="Pfam" id="PF14524">
    <property type="entry name" value="Wzt_C"/>
    <property type="match status" value="1"/>
</dbReference>
<dbReference type="InterPro" id="IPR029439">
    <property type="entry name" value="Wzt_C"/>
</dbReference>
<keyword evidence="2" id="KW-0813">Transport</keyword>
<dbReference type="GO" id="GO:0016887">
    <property type="term" value="F:ATP hydrolysis activity"/>
    <property type="evidence" value="ECO:0007669"/>
    <property type="project" value="InterPro"/>
</dbReference>
<dbReference type="InterPro" id="IPR003593">
    <property type="entry name" value="AAA+_ATPase"/>
</dbReference>
<dbReference type="PROSITE" id="PS50893">
    <property type="entry name" value="ABC_TRANSPORTER_2"/>
    <property type="match status" value="1"/>
</dbReference>
<keyword evidence="3" id="KW-0547">Nucleotide-binding</keyword>
<accession>A0A381ST38</accession>
<dbReference type="CDD" id="cd10147">
    <property type="entry name" value="Wzt_C-like"/>
    <property type="match status" value="1"/>
</dbReference>
<dbReference type="SUPFAM" id="SSF52540">
    <property type="entry name" value="P-loop containing nucleoside triphosphate hydrolases"/>
    <property type="match status" value="1"/>
</dbReference>
<dbReference type="EMBL" id="UINC01003467">
    <property type="protein sequence ID" value="SVA06574.1"/>
    <property type="molecule type" value="Genomic_DNA"/>
</dbReference>
<dbReference type="GO" id="GO:0140359">
    <property type="term" value="F:ABC-type transporter activity"/>
    <property type="evidence" value="ECO:0007669"/>
    <property type="project" value="InterPro"/>
</dbReference>
<feature type="compositionally biased region" description="Polar residues" evidence="5">
    <location>
        <begin position="285"/>
        <end position="294"/>
    </location>
</feature>
<dbReference type="CDD" id="cd03220">
    <property type="entry name" value="ABC_KpsT_Wzt"/>
    <property type="match status" value="1"/>
</dbReference>
<evidence type="ECO:0000256" key="4">
    <source>
        <dbReference type="ARBA" id="ARBA00022840"/>
    </source>
</evidence>
<proteinExistence type="inferred from homology"/>
<dbReference type="PANTHER" id="PTHR46743">
    <property type="entry name" value="TEICHOIC ACIDS EXPORT ATP-BINDING PROTEIN TAGH"/>
    <property type="match status" value="1"/>
</dbReference>
<gene>
    <name evidence="7" type="ORF">METZ01_LOCUS59428</name>
</gene>
<dbReference type="InterPro" id="IPR015860">
    <property type="entry name" value="ABC_transpr_TagH-like"/>
</dbReference>
<evidence type="ECO:0000256" key="2">
    <source>
        <dbReference type="ARBA" id="ARBA00022448"/>
    </source>
</evidence>
<dbReference type="GO" id="GO:0016020">
    <property type="term" value="C:membrane"/>
    <property type="evidence" value="ECO:0007669"/>
    <property type="project" value="InterPro"/>
</dbReference>
<dbReference type="InterPro" id="IPR003439">
    <property type="entry name" value="ABC_transporter-like_ATP-bd"/>
</dbReference>
<evidence type="ECO:0000259" key="6">
    <source>
        <dbReference type="PROSITE" id="PS50893"/>
    </source>
</evidence>
<dbReference type="GO" id="GO:0005524">
    <property type="term" value="F:ATP binding"/>
    <property type="evidence" value="ECO:0007669"/>
    <property type="project" value="UniProtKB-KW"/>
</dbReference>
<evidence type="ECO:0000256" key="5">
    <source>
        <dbReference type="SAM" id="MobiDB-lite"/>
    </source>
</evidence>
<evidence type="ECO:0000313" key="7">
    <source>
        <dbReference type="EMBL" id="SVA06574.1"/>
    </source>
</evidence>
<reference evidence="7" key="1">
    <citation type="submission" date="2018-05" db="EMBL/GenBank/DDBJ databases">
        <authorList>
            <person name="Lanie J.A."/>
            <person name="Ng W.-L."/>
            <person name="Kazmierczak K.M."/>
            <person name="Andrzejewski T.M."/>
            <person name="Davidsen T.M."/>
            <person name="Wayne K.J."/>
            <person name="Tettelin H."/>
            <person name="Glass J.I."/>
            <person name="Rusch D."/>
            <person name="Podicherti R."/>
            <person name="Tsui H.-C.T."/>
            <person name="Winkler M.E."/>
        </authorList>
    </citation>
    <scope>NUCLEOTIDE SEQUENCE</scope>
</reference>
<dbReference type="InterPro" id="IPR027417">
    <property type="entry name" value="P-loop_NTPase"/>
</dbReference>
<name>A0A381ST38_9ZZZZ</name>
<dbReference type="PANTHER" id="PTHR46743:SF2">
    <property type="entry name" value="TEICHOIC ACIDS EXPORT ATP-BINDING PROTEIN TAGH"/>
    <property type="match status" value="1"/>
</dbReference>
<comment type="similarity">
    <text evidence="1">Belongs to the ABC transporter superfamily.</text>
</comment>
<dbReference type="Gene3D" id="3.40.50.300">
    <property type="entry name" value="P-loop containing nucleotide triphosphate hydrolases"/>
    <property type="match status" value="1"/>
</dbReference>
<dbReference type="SMART" id="SM00382">
    <property type="entry name" value="AAA"/>
    <property type="match status" value="1"/>
</dbReference>
<dbReference type="AlphaFoldDB" id="A0A381ST38"/>